<proteinExistence type="predicted"/>
<accession>A0A182NXX9</accession>
<reference evidence="1" key="2">
    <citation type="submission" date="2020-05" db="UniProtKB">
        <authorList>
            <consortium name="EnsemblMetazoa"/>
        </authorList>
    </citation>
    <scope>IDENTIFICATION</scope>
    <source>
        <strain evidence="1">WRAIR2</strain>
    </source>
</reference>
<name>A0A182NXX9_9DIPT</name>
<evidence type="ECO:0000313" key="2">
    <source>
        <dbReference type="Proteomes" id="UP000075884"/>
    </source>
</evidence>
<protein>
    <submittedName>
        <fullName evidence="1">Uncharacterized protein</fullName>
    </submittedName>
</protein>
<sequence>MVSVFCGLPDSCFETGTRVENTTTSASLVAPLGLFCWFCWGKREFCGFSFCCDLRFSVFVFVIVIRAQLLCSPRRNRTTNPCHAHTHPDTHCATWKVVSVVSAPPVHPPVRAGSAISNGTLYTFRVKGDVLRLICCNISVGSATWLLRPRPARLPL</sequence>
<evidence type="ECO:0000313" key="1">
    <source>
        <dbReference type="EnsemblMetazoa" id="ADIR014694-PB"/>
    </source>
</evidence>
<organism evidence="1 2">
    <name type="scientific">Anopheles dirus</name>
    <dbReference type="NCBI Taxonomy" id="7168"/>
    <lineage>
        <taxon>Eukaryota</taxon>
        <taxon>Metazoa</taxon>
        <taxon>Ecdysozoa</taxon>
        <taxon>Arthropoda</taxon>
        <taxon>Hexapoda</taxon>
        <taxon>Insecta</taxon>
        <taxon>Pterygota</taxon>
        <taxon>Neoptera</taxon>
        <taxon>Endopterygota</taxon>
        <taxon>Diptera</taxon>
        <taxon>Nematocera</taxon>
        <taxon>Culicoidea</taxon>
        <taxon>Culicidae</taxon>
        <taxon>Anophelinae</taxon>
        <taxon>Anopheles</taxon>
    </lineage>
</organism>
<reference evidence="2" key="1">
    <citation type="submission" date="2013-03" db="EMBL/GenBank/DDBJ databases">
        <title>The Genome Sequence of Anopheles dirus WRAIR2.</title>
        <authorList>
            <consortium name="The Broad Institute Genomics Platform"/>
            <person name="Neafsey D.E."/>
            <person name="Walton C."/>
            <person name="Walker B."/>
            <person name="Young S.K."/>
            <person name="Zeng Q."/>
            <person name="Gargeya S."/>
            <person name="Fitzgerald M."/>
            <person name="Haas B."/>
            <person name="Abouelleil A."/>
            <person name="Allen A.W."/>
            <person name="Alvarado L."/>
            <person name="Arachchi H.M."/>
            <person name="Berlin A.M."/>
            <person name="Chapman S.B."/>
            <person name="Gainer-Dewar J."/>
            <person name="Goldberg J."/>
            <person name="Griggs A."/>
            <person name="Gujja S."/>
            <person name="Hansen M."/>
            <person name="Howarth C."/>
            <person name="Imamovic A."/>
            <person name="Ireland A."/>
            <person name="Larimer J."/>
            <person name="McCowan C."/>
            <person name="Murphy C."/>
            <person name="Pearson M."/>
            <person name="Poon T.W."/>
            <person name="Priest M."/>
            <person name="Roberts A."/>
            <person name="Saif S."/>
            <person name="Shea T."/>
            <person name="Sisk P."/>
            <person name="Sykes S."/>
            <person name="Wortman J."/>
            <person name="Nusbaum C."/>
            <person name="Birren B."/>
        </authorList>
    </citation>
    <scope>NUCLEOTIDE SEQUENCE [LARGE SCALE GENOMIC DNA]</scope>
    <source>
        <strain evidence="2">WRAIR2</strain>
    </source>
</reference>
<dbReference type="VEuPathDB" id="VectorBase:ADIR014694"/>
<dbReference type="EnsemblMetazoa" id="ADIR014694-RB">
    <property type="protein sequence ID" value="ADIR014694-PB"/>
    <property type="gene ID" value="ADIR014694"/>
</dbReference>
<dbReference type="AlphaFoldDB" id="A0A182NXX9"/>
<dbReference type="Proteomes" id="UP000075884">
    <property type="component" value="Unassembled WGS sequence"/>
</dbReference>
<keyword evidence="2" id="KW-1185">Reference proteome</keyword>